<accession>A0A9W6MML7</accession>
<dbReference type="RefSeq" id="WP_271185362.1">
    <property type="nucleotide sequence ID" value="NZ_BSFE01000001.1"/>
</dbReference>
<dbReference type="Pfam" id="PF01734">
    <property type="entry name" value="Patatin"/>
    <property type="match status" value="1"/>
</dbReference>
<comment type="caution">
    <text evidence="8">The sequence shown here is derived from an EMBL/GenBank/DDBJ whole genome shotgun (WGS) entry which is preliminary data.</text>
</comment>
<dbReference type="InterPro" id="IPR016035">
    <property type="entry name" value="Acyl_Trfase/lysoPLipase"/>
</dbReference>
<dbReference type="GO" id="GO:0016042">
    <property type="term" value="P:lipid catabolic process"/>
    <property type="evidence" value="ECO:0007669"/>
    <property type="project" value="UniProtKB-UniRule"/>
</dbReference>
<protein>
    <submittedName>
        <fullName evidence="8">Cyclic nucleotide-binding protein</fullName>
    </submittedName>
</protein>
<dbReference type="PANTHER" id="PTHR14226:SF29">
    <property type="entry name" value="NEUROPATHY TARGET ESTERASE SWS"/>
    <property type="match status" value="1"/>
</dbReference>
<evidence type="ECO:0000313" key="9">
    <source>
        <dbReference type="Proteomes" id="UP001143486"/>
    </source>
</evidence>
<dbReference type="Gene3D" id="2.60.120.10">
    <property type="entry name" value="Jelly Rolls"/>
    <property type="match status" value="1"/>
</dbReference>
<dbReference type="AlphaFoldDB" id="A0A9W6MML7"/>
<evidence type="ECO:0000313" key="8">
    <source>
        <dbReference type="EMBL" id="GLK50969.1"/>
    </source>
</evidence>
<evidence type="ECO:0000256" key="4">
    <source>
        <dbReference type="ARBA" id="ARBA00023098"/>
    </source>
</evidence>
<name>A0A9W6MML7_9PROT</name>
<dbReference type="InterPro" id="IPR002641">
    <property type="entry name" value="PNPLA_dom"/>
</dbReference>
<dbReference type="InterPro" id="IPR000595">
    <property type="entry name" value="cNMP-bd_dom"/>
</dbReference>
<organism evidence="8 9">
    <name type="scientific">Maricaulis virginensis</name>
    <dbReference type="NCBI Taxonomy" id="144022"/>
    <lineage>
        <taxon>Bacteria</taxon>
        <taxon>Pseudomonadati</taxon>
        <taxon>Pseudomonadota</taxon>
        <taxon>Alphaproteobacteria</taxon>
        <taxon>Maricaulales</taxon>
        <taxon>Maricaulaceae</taxon>
        <taxon>Maricaulis</taxon>
    </lineage>
</organism>
<gene>
    <name evidence="8" type="ORF">GCM10017621_04770</name>
</gene>
<evidence type="ECO:0000259" key="6">
    <source>
        <dbReference type="PROSITE" id="PS50042"/>
    </source>
</evidence>
<dbReference type="InterPro" id="IPR014710">
    <property type="entry name" value="RmlC-like_jellyroll"/>
</dbReference>
<dbReference type="SMART" id="SM00100">
    <property type="entry name" value="cNMP"/>
    <property type="match status" value="1"/>
</dbReference>
<dbReference type="Gene3D" id="3.40.1090.10">
    <property type="entry name" value="Cytosolic phospholipase A2 catalytic domain"/>
    <property type="match status" value="1"/>
</dbReference>
<keyword evidence="3 5" id="KW-0442">Lipid degradation</keyword>
<dbReference type="Pfam" id="PF00027">
    <property type="entry name" value="cNMP_binding"/>
    <property type="match status" value="1"/>
</dbReference>
<evidence type="ECO:0000256" key="2">
    <source>
        <dbReference type="ARBA" id="ARBA00022801"/>
    </source>
</evidence>
<dbReference type="GO" id="GO:0004622">
    <property type="term" value="F:phosphatidylcholine lysophospholipase activity"/>
    <property type="evidence" value="ECO:0007669"/>
    <property type="project" value="UniProtKB-ARBA"/>
</dbReference>
<dbReference type="SUPFAM" id="SSF51206">
    <property type="entry name" value="cAMP-binding domain-like"/>
    <property type="match status" value="1"/>
</dbReference>
<dbReference type="CDD" id="cd00038">
    <property type="entry name" value="CAP_ED"/>
    <property type="match status" value="1"/>
</dbReference>
<feature type="domain" description="PNPLA" evidence="7">
    <location>
        <begin position="303"/>
        <end position="463"/>
    </location>
</feature>
<dbReference type="InterPro" id="IPR050301">
    <property type="entry name" value="NTE"/>
</dbReference>
<dbReference type="PROSITE" id="PS50042">
    <property type="entry name" value="CNMP_BINDING_3"/>
    <property type="match status" value="1"/>
</dbReference>
<dbReference type="SUPFAM" id="SSF52151">
    <property type="entry name" value="FabD/lysophospholipase-like"/>
    <property type="match status" value="1"/>
</dbReference>
<dbReference type="PROSITE" id="PS51635">
    <property type="entry name" value="PNPLA"/>
    <property type="match status" value="1"/>
</dbReference>
<comment type="similarity">
    <text evidence="1">Belongs to the NTE family.</text>
</comment>
<comment type="caution">
    <text evidence="5">Lacks conserved residue(s) required for the propagation of feature annotation.</text>
</comment>
<reference evidence="8" key="1">
    <citation type="journal article" date="2014" name="Int. J. Syst. Evol. Microbiol.">
        <title>Complete genome sequence of Corynebacterium casei LMG S-19264T (=DSM 44701T), isolated from a smear-ripened cheese.</title>
        <authorList>
            <consortium name="US DOE Joint Genome Institute (JGI-PGF)"/>
            <person name="Walter F."/>
            <person name="Albersmeier A."/>
            <person name="Kalinowski J."/>
            <person name="Ruckert C."/>
        </authorList>
    </citation>
    <scope>NUCLEOTIDE SEQUENCE</scope>
    <source>
        <strain evidence="8">VKM B-1513</strain>
    </source>
</reference>
<evidence type="ECO:0000256" key="3">
    <source>
        <dbReference type="ARBA" id="ARBA00022963"/>
    </source>
</evidence>
<feature type="short sequence motif" description="DGA/G" evidence="5">
    <location>
        <begin position="450"/>
        <end position="452"/>
    </location>
</feature>
<dbReference type="PANTHER" id="PTHR14226">
    <property type="entry name" value="NEUROPATHY TARGET ESTERASE/SWISS CHEESE D.MELANOGASTER"/>
    <property type="match status" value="1"/>
</dbReference>
<keyword evidence="2 5" id="KW-0378">Hydrolase</keyword>
<feature type="active site" description="Proton acceptor" evidence="5">
    <location>
        <position position="450"/>
    </location>
</feature>
<reference evidence="8" key="2">
    <citation type="submission" date="2023-01" db="EMBL/GenBank/DDBJ databases">
        <authorList>
            <person name="Sun Q."/>
            <person name="Evtushenko L."/>
        </authorList>
    </citation>
    <scope>NUCLEOTIDE SEQUENCE</scope>
    <source>
        <strain evidence="8">VKM B-1513</strain>
    </source>
</reference>
<keyword evidence="4 5" id="KW-0443">Lipid metabolism</keyword>
<feature type="active site" description="Nucleophile" evidence="5">
    <location>
        <position position="336"/>
    </location>
</feature>
<keyword evidence="9" id="KW-1185">Reference proteome</keyword>
<sequence>MPLNLSFLPFLNRIEKSVLDAVEHEVEWFCLPAGKLLFREGDDADAFYLVRSGALAAFRDGALGRPDLIGYIRAGEPVGEMSLLDETPHSASVYALRDSELVRLPKASFERLTSKHASLMRELSRMMLARLRGPKRPAGSEPRVFALISTSPTIDLDYRARELKAALKTIGTSCAIADETCADWSASQLDVLEQDHDVVLLVARFSDPGWARRAMGRADRMWLFARADARPSTPLLPDDPSPAMRLKLLDVVLLHPGGVTAASRPQEWANASDAARVFHWRQDQHVADTARLARTLAGKSVGLVVSGGGARAYAHLGAIRALREAGVPLDFVGGASMGAIVAAGIALDWSDDELDWRIRKAFVETNPLDDWTLPVISMARGEKVDRRLKEHFGDVEIAELVRPYFCLSSNLASGRPHVHRSGRLRDALRASIAIPGLLPPVVLHGQILVDGAVFTNFPAREMRAFHRGAVVGVDVTRAQGLNPDDFIDPPSFFGWVRRHGLKSPPPIASLLMRAATVGVADHRDIGREAADLLILPDTPVDIRQWDRFDEVVEAGYEATQDMLAGINDEMRARLGLPVPPGA</sequence>
<feature type="domain" description="Cyclic nucleotide-binding" evidence="6">
    <location>
        <begin position="10"/>
        <end position="130"/>
    </location>
</feature>
<dbReference type="EMBL" id="BSFE01000001">
    <property type="protein sequence ID" value="GLK50969.1"/>
    <property type="molecule type" value="Genomic_DNA"/>
</dbReference>
<evidence type="ECO:0000259" key="7">
    <source>
        <dbReference type="PROSITE" id="PS51635"/>
    </source>
</evidence>
<feature type="short sequence motif" description="GXSXG" evidence="5">
    <location>
        <begin position="334"/>
        <end position="338"/>
    </location>
</feature>
<proteinExistence type="inferred from homology"/>
<dbReference type="InterPro" id="IPR018490">
    <property type="entry name" value="cNMP-bd_dom_sf"/>
</dbReference>
<evidence type="ECO:0000256" key="1">
    <source>
        <dbReference type="ARBA" id="ARBA00006636"/>
    </source>
</evidence>
<dbReference type="CDD" id="cd07205">
    <property type="entry name" value="Pat_PNPLA6_PNPLA7_NTE1_like"/>
    <property type="match status" value="1"/>
</dbReference>
<dbReference type="Proteomes" id="UP001143486">
    <property type="component" value="Unassembled WGS sequence"/>
</dbReference>
<evidence type="ECO:0000256" key="5">
    <source>
        <dbReference type="PROSITE-ProRule" id="PRU01161"/>
    </source>
</evidence>